<name>A0AAJ6B6F5_9SPHI</name>
<protein>
    <submittedName>
        <fullName evidence="2">KilA-N domain-containing protein</fullName>
    </submittedName>
</protein>
<feature type="domain" description="KilA/APSES-type HTH DNA-binding" evidence="1">
    <location>
        <begin position="9"/>
        <end position="71"/>
    </location>
</feature>
<organism evidence="2 3">
    <name type="scientific">Candidatus Pedobacter colombiensis</name>
    <dbReference type="NCBI Taxonomy" id="3121371"/>
    <lineage>
        <taxon>Bacteria</taxon>
        <taxon>Pseudomonadati</taxon>
        <taxon>Bacteroidota</taxon>
        <taxon>Sphingobacteriia</taxon>
        <taxon>Sphingobacteriales</taxon>
        <taxon>Sphingobacteriaceae</taxon>
        <taxon>Pedobacter</taxon>
    </lineage>
</organism>
<evidence type="ECO:0000313" key="3">
    <source>
        <dbReference type="Proteomes" id="UP001214530"/>
    </source>
</evidence>
<dbReference type="EMBL" id="CP119313">
    <property type="protein sequence ID" value="WEK18376.1"/>
    <property type="molecule type" value="Genomic_DNA"/>
</dbReference>
<dbReference type="InterPro" id="IPR018004">
    <property type="entry name" value="KilA/APSES_HTH"/>
</dbReference>
<gene>
    <name evidence="2" type="ORF">P0Y49_16420</name>
</gene>
<evidence type="ECO:0000259" key="1">
    <source>
        <dbReference type="Pfam" id="PF04383"/>
    </source>
</evidence>
<evidence type="ECO:0000313" key="2">
    <source>
        <dbReference type="EMBL" id="WEK18376.1"/>
    </source>
</evidence>
<sequence length="109" mass="12889">MSKNKVLEFQGHKITITKINEEDYFSLTEMAKNFGGNDQIKNWIRTRQTIEFLGTWEAINNPDFNMVGLHHVRLDTMSERFIISPTQWIERTKLYCKGMERSQSIFSIN</sequence>
<accession>A0AAJ6B6F5</accession>
<dbReference type="AlphaFoldDB" id="A0AAJ6B6F5"/>
<dbReference type="Pfam" id="PF04383">
    <property type="entry name" value="KilA-N"/>
    <property type="match status" value="1"/>
</dbReference>
<reference evidence="2" key="1">
    <citation type="submission" date="2023-03" db="EMBL/GenBank/DDBJ databases">
        <title>Andean soil-derived lignocellulolytic bacterial consortium as a source of novel taxa and putative plastic-active enzymes.</title>
        <authorList>
            <person name="Diaz-Garcia L."/>
            <person name="Chuvochina M."/>
            <person name="Feuerriegel G."/>
            <person name="Bunk B."/>
            <person name="Sproer C."/>
            <person name="Streit W.R."/>
            <person name="Rodriguez L.M."/>
            <person name="Overmann J."/>
            <person name="Jimenez D.J."/>
        </authorList>
    </citation>
    <scope>NUCLEOTIDE SEQUENCE</scope>
    <source>
        <strain evidence="2">MAG 3858</strain>
    </source>
</reference>
<proteinExistence type="predicted"/>
<dbReference type="Proteomes" id="UP001214530">
    <property type="component" value="Chromosome"/>
</dbReference>